<comment type="caution">
    <text evidence="3">The sequence shown here is derived from an EMBL/GenBank/DDBJ whole genome shotgun (WGS) entry which is preliminary data.</text>
</comment>
<gene>
    <name evidence="3" type="ORF">H4W31_008179</name>
</gene>
<protein>
    <submittedName>
        <fullName evidence="3">LPXTG-motif cell wall-anchored protein</fullName>
    </submittedName>
</protein>
<feature type="compositionally biased region" description="Pro residues" evidence="1">
    <location>
        <begin position="76"/>
        <end position="99"/>
    </location>
</feature>
<feature type="compositionally biased region" description="Low complexity" evidence="1">
    <location>
        <begin position="43"/>
        <end position="66"/>
    </location>
</feature>
<keyword evidence="2" id="KW-0812">Transmembrane</keyword>
<evidence type="ECO:0000256" key="2">
    <source>
        <dbReference type="SAM" id="Phobius"/>
    </source>
</evidence>
<sequence length="149" mass="15097">MTAQDRTGRPESPTHPRRRPHPGVALLTGLAIVTAPVVAASWPASRAAVSQAAPAPTSPSDSAPGSVTFRVTPATPTAPPTPQPPTPEPTPQPPTPEPTPSGGHLPVTGGDQVPGWLPTLGALLVLGGGLTIVIARRSRRASPDSTGQY</sequence>
<feature type="region of interest" description="Disordered" evidence="1">
    <location>
        <begin position="1"/>
        <end position="23"/>
    </location>
</feature>
<keyword evidence="4" id="KW-1185">Reference proteome</keyword>
<name>A0A927RCD2_9ACTN</name>
<dbReference type="RefSeq" id="WP_192771432.1">
    <property type="nucleotide sequence ID" value="NZ_JADBEB010000001.1"/>
</dbReference>
<keyword evidence="2" id="KW-1133">Transmembrane helix</keyword>
<dbReference type="Proteomes" id="UP000649753">
    <property type="component" value="Unassembled WGS sequence"/>
</dbReference>
<evidence type="ECO:0000313" key="4">
    <source>
        <dbReference type="Proteomes" id="UP000649753"/>
    </source>
</evidence>
<reference evidence="3" key="1">
    <citation type="submission" date="2020-10" db="EMBL/GenBank/DDBJ databases">
        <title>Sequencing the genomes of 1000 actinobacteria strains.</title>
        <authorList>
            <person name="Klenk H.-P."/>
        </authorList>
    </citation>
    <scope>NUCLEOTIDE SEQUENCE</scope>
    <source>
        <strain evidence="3">DSM 46832</strain>
    </source>
</reference>
<organism evidence="3 4">
    <name type="scientific">Plantactinospora soyae</name>
    <dbReference type="NCBI Taxonomy" id="1544732"/>
    <lineage>
        <taxon>Bacteria</taxon>
        <taxon>Bacillati</taxon>
        <taxon>Actinomycetota</taxon>
        <taxon>Actinomycetes</taxon>
        <taxon>Micromonosporales</taxon>
        <taxon>Micromonosporaceae</taxon>
        <taxon>Plantactinospora</taxon>
    </lineage>
</organism>
<feature type="region of interest" description="Disordered" evidence="1">
    <location>
        <begin position="42"/>
        <end position="114"/>
    </location>
</feature>
<feature type="transmembrane region" description="Helical" evidence="2">
    <location>
        <begin position="115"/>
        <end position="135"/>
    </location>
</feature>
<evidence type="ECO:0000313" key="3">
    <source>
        <dbReference type="EMBL" id="MBE1492541.1"/>
    </source>
</evidence>
<proteinExistence type="predicted"/>
<feature type="compositionally biased region" description="Basic and acidic residues" evidence="1">
    <location>
        <begin position="1"/>
        <end position="14"/>
    </location>
</feature>
<accession>A0A927RCD2</accession>
<dbReference type="EMBL" id="JADBEB010000001">
    <property type="protein sequence ID" value="MBE1492541.1"/>
    <property type="molecule type" value="Genomic_DNA"/>
</dbReference>
<dbReference type="NCBIfam" id="TIGR01167">
    <property type="entry name" value="LPXTG_anchor"/>
    <property type="match status" value="1"/>
</dbReference>
<evidence type="ECO:0000256" key="1">
    <source>
        <dbReference type="SAM" id="MobiDB-lite"/>
    </source>
</evidence>
<dbReference type="AlphaFoldDB" id="A0A927RCD2"/>
<keyword evidence="2" id="KW-0472">Membrane</keyword>